<dbReference type="EMBL" id="MFAT01000001">
    <property type="protein sequence ID" value="OGD87295.1"/>
    <property type="molecule type" value="Genomic_DNA"/>
</dbReference>
<proteinExistence type="predicted"/>
<dbReference type="InterPro" id="IPR010235">
    <property type="entry name" value="HepT"/>
</dbReference>
<evidence type="ECO:0000313" key="1">
    <source>
        <dbReference type="EMBL" id="OGD87295.1"/>
    </source>
</evidence>
<evidence type="ECO:0000313" key="2">
    <source>
        <dbReference type="Proteomes" id="UP000176317"/>
    </source>
</evidence>
<dbReference type="GO" id="GO:0016740">
    <property type="term" value="F:transferase activity"/>
    <property type="evidence" value="ECO:0007669"/>
    <property type="project" value="UniProtKB-KW"/>
</dbReference>
<reference evidence="1 2" key="1">
    <citation type="journal article" date="2016" name="Nat. Commun.">
        <title>Thousands of microbial genomes shed light on interconnected biogeochemical processes in an aquifer system.</title>
        <authorList>
            <person name="Anantharaman K."/>
            <person name="Brown C.T."/>
            <person name="Hug L.A."/>
            <person name="Sharon I."/>
            <person name="Castelle C.J."/>
            <person name="Probst A.J."/>
            <person name="Thomas B.C."/>
            <person name="Singh A."/>
            <person name="Wilkins M.J."/>
            <person name="Karaoz U."/>
            <person name="Brodie E.L."/>
            <person name="Williams K.H."/>
            <person name="Hubbard S.S."/>
            <person name="Banfield J.F."/>
        </authorList>
    </citation>
    <scope>NUCLEOTIDE SEQUENCE [LARGE SCALE GENOMIC DNA]</scope>
</reference>
<gene>
    <name evidence="1" type="ORF">A2164_04030</name>
</gene>
<organism evidence="1 2">
    <name type="scientific">Candidatus Curtissbacteria bacterium RBG_13_35_7</name>
    <dbReference type="NCBI Taxonomy" id="1797705"/>
    <lineage>
        <taxon>Bacteria</taxon>
        <taxon>Candidatus Curtissiibacteriota</taxon>
    </lineage>
</organism>
<dbReference type="Pfam" id="PF08780">
    <property type="entry name" value="NTase_sub_bind"/>
    <property type="match status" value="1"/>
</dbReference>
<accession>A0A1F5G645</accession>
<comment type="caution">
    <text evidence="1">The sequence shown here is derived from an EMBL/GenBank/DDBJ whole genome shotgun (WGS) entry which is preliminary data.</text>
</comment>
<protein>
    <submittedName>
        <fullName evidence="1">Nucleotidyltransferase</fullName>
    </submittedName>
</protein>
<dbReference type="Gene3D" id="1.20.120.330">
    <property type="entry name" value="Nucleotidyltransferases domain 2"/>
    <property type="match status" value="1"/>
</dbReference>
<dbReference type="AlphaFoldDB" id="A0A1F5G645"/>
<sequence>MTKLEAVFVQYSKAVFRFKDVLAQDKNEFIRDSAIQRFEFTFDLSWKLIKAYLEEESGIICNSPKECFRQAYKQKLIEYDDFWIEMTDMRNQTAHTYHEQTAEKIYKQLPKTLKMFKVLEEKLKK</sequence>
<dbReference type="Proteomes" id="UP000176317">
    <property type="component" value="Unassembled WGS sequence"/>
</dbReference>
<dbReference type="NCBIfam" id="TIGR01987">
    <property type="entry name" value="HI0074"/>
    <property type="match status" value="1"/>
</dbReference>
<dbReference type="SUPFAM" id="SSF81593">
    <property type="entry name" value="Nucleotidyltransferase substrate binding subunit/domain"/>
    <property type="match status" value="1"/>
</dbReference>
<keyword evidence="1" id="KW-0808">Transferase</keyword>
<name>A0A1F5G645_9BACT</name>